<name>A0A7T4AZC4_9BURK</name>
<dbReference type="Proteomes" id="UP000595231">
    <property type="component" value="Chromosome"/>
</dbReference>
<sequence length="51" mass="5699">MHTWPYDTLTPEVWAALPADDKAMVEALTAAFIAEVERQRAARLQAPDTDD</sequence>
<evidence type="ECO:0000313" key="1">
    <source>
        <dbReference type="EMBL" id="QQB32848.1"/>
    </source>
</evidence>
<evidence type="ECO:0000313" key="2">
    <source>
        <dbReference type="Proteomes" id="UP000595231"/>
    </source>
</evidence>
<gene>
    <name evidence="1" type="ORF">I6I07_19580</name>
</gene>
<dbReference type="AlphaFoldDB" id="A0A7T4AZC4"/>
<reference evidence="1 2" key="1">
    <citation type="submission" date="2020-12" db="EMBL/GenBank/DDBJ databases">
        <title>FDA dAtabase for Regulatory Grade micrObial Sequences (FDA-ARGOS): Supporting development and validation of Infectious Disease Dx tests.</title>
        <authorList>
            <person name="Sproer C."/>
            <person name="Gronow S."/>
            <person name="Severitt S."/>
            <person name="Schroder I."/>
            <person name="Tallon L."/>
            <person name="Sadzewicz L."/>
            <person name="Zhao X."/>
            <person name="Boylan J."/>
            <person name="Ott S."/>
            <person name="Bowen H."/>
            <person name="Vavikolanu K."/>
            <person name="Mehta A."/>
            <person name="Aluvathingal J."/>
            <person name="Nadendla S."/>
            <person name="Lowell S."/>
            <person name="Myers T."/>
            <person name="Yan Y."/>
            <person name="Sichtig H."/>
        </authorList>
    </citation>
    <scope>NUCLEOTIDE SEQUENCE [LARGE SCALE GENOMIC DNA]</scope>
    <source>
        <strain evidence="1 2">FDAARGOS_1050</strain>
    </source>
</reference>
<organism evidence="1 2">
    <name type="scientific">Achromobacter deleyi</name>
    <dbReference type="NCBI Taxonomy" id="1353891"/>
    <lineage>
        <taxon>Bacteria</taxon>
        <taxon>Pseudomonadati</taxon>
        <taxon>Pseudomonadota</taxon>
        <taxon>Betaproteobacteria</taxon>
        <taxon>Burkholderiales</taxon>
        <taxon>Alcaligenaceae</taxon>
        <taxon>Achromobacter</taxon>
    </lineage>
</organism>
<dbReference type="EMBL" id="CP065997">
    <property type="protein sequence ID" value="QQB32848.1"/>
    <property type="molecule type" value="Genomic_DNA"/>
</dbReference>
<proteinExistence type="predicted"/>
<accession>A0A7T4AZC4</accession>
<dbReference type="RefSeq" id="WP_198483342.1">
    <property type="nucleotide sequence ID" value="NZ_CP065997.1"/>
</dbReference>
<protein>
    <submittedName>
        <fullName evidence="1">Uncharacterized protein</fullName>
    </submittedName>
</protein>